<dbReference type="PANTHER" id="PTHR43798">
    <property type="entry name" value="MONOACYLGLYCEROL LIPASE"/>
    <property type="match status" value="1"/>
</dbReference>
<feature type="domain" description="AB hydrolase-1" evidence="1">
    <location>
        <begin position="62"/>
        <end position="301"/>
    </location>
</feature>
<evidence type="ECO:0000313" key="3">
    <source>
        <dbReference type="Proteomes" id="UP000029518"/>
    </source>
</evidence>
<dbReference type="HOGENOM" id="CLU_020336_9_0_9"/>
<reference evidence="2" key="1">
    <citation type="submission" date="2014-08" db="EMBL/GenBank/DDBJ databases">
        <title>Comparative genomics of the Paenibacillus odorifer group.</title>
        <authorList>
            <person name="den Bakker H.C."/>
            <person name="Tsai Y.-C.Y.-C."/>
            <person name="Martin N."/>
            <person name="Korlach J."/>
            <person name="Wiedmann M."/>
        </authorList>
    </citation>
    <scope>NUCLEOTIDE SEQUENCE [LARGE SCALE GENOMIC DNA]</scope>
    <source>
        <strain evidence="2">DSM 13188</strain>
    </source>
</reference>
<name>A0A089L8U1_PAEBO</name>
<evidence type="ECO:0000259" key="1">
    <source>
        <dbReference type="Pfam" id="PF00561"/>
    </source>
</evidence>
<dbReference type="OrthoDB" id="59888at2"/>
<dbReference type="InterPro" id="IPR000073">
    <property type="entry name" value="AB_hydrolase_1"/>
</dbReference>
<accession>A0A089L8U1</accession>
<dbReference type="InterPro" id="IPR029058">
    <property type="entry name" value="AB_hydrolase_fold"/>
</dbReference>
<evidence type="ECO:0000313" key="2">
    <source>
        <dbReference type="EMBL" id="AIQ57232.1"/>
    </source>
</evidence>
<proteinExistence type="predicted"/>
<dbReference type="Pfam" id="PF00561">
    <property type="entry name" value="Abhydrolase_1"/>
    <property type="match status" value="1"/>
</dbReference>
<dbReference type="InterPro" id="IPR050266">
    <property type="entry name" value="AB_hydrolase_sf"/>
</dbReference>
<gene>
    <name evidence="2" type="ORF">PBOR_10035</name>
</gene>
<organism evidence="2 3">
    <name type="scientific">Paenibacillus borealis</name>
    <dbReference type="NCBI Taxonomy" id="160799"/>
    <lineage>
        <taxon>Bacteria</taxon>
        <taxon>Bacillati</taxon>
        <taxon>Bacillota</taxon>
        <taxon>Bacilli</taxon>
        <taxon>Bacillales</taxon>
        <taxon>Paenibacillaceae</taxon>
        <taxon>Paenibacillus</taxon>
    </lineage>
</organism>
<dbReference type="RefSeq" id="WP_042211474.1">
    <property type="nucleotide sequence ID" value="NZ_CP009285.1"/>
</dbReference>
<dbReference type="GO" id="GO:0016020">
    <property type="term" value="C:membrane"/>
    <property type="evidence" value="ECO:0007669"/>
    <property type="project" value="TreeGrafter"/>
</dbReference>
<dbReference type="EMBL" id="CP009285">
    <property type="protein sequence ID" value="AIQ57232.1"/>
    <property type="molecule type" value="Genomic_DNA"/>
</dbReference>
<dbReference type="PRINTS" id="PR00111">
    <property type="entry name" value="ABHYDROLASE"/>
</dbReference>
<dbReference type="Proteomes" id="UP000029518">
    <property type="component" value="Chromosome"/>
</dbReference>
<sequence>MAAIPQNEQTLHRFISVLCSPLSIVQYVLTKRDALIYKPPGELIPVQDACLHAHVMGKGEHTVILEAGMGGSSLDWALVQPELSLYAKVVSYDRAGLGWSGSSSQPESATCRKYVRELRELLKAMDCKPPYILVGHSYGGMIVRCFAGEYPDEVEGLLLVDAVHESRYLTDEMSNRRKQQREANRRQYKLGYLLAPAGIPRLLRRPVGGRRLPAAIQKNASSLGYRKSAYRAAYAELLCAEESALQLKKAEPLSSKLPITVLSAGNPDEEWQQGQQRLARLTPNVQHITEEDPRHSIPIHKPETVVKYVTELLNTL</sequence>
<dbReference type="KEGG" id="pbd:PBOR_10035"/>
<dbReference type="Gene3D" id="3.40.50.1820">
    <property type="entry name" value="alpha/beta hydrolase"/>
    <property type="match status" value="1"/>
</dbReference>
<keyword evidence="3" id="KW-1185">Reference proteome</keyword>
<protein>
    <recommendedName>
        <fullName evidence="1">AB hydrolase-1 domain-containing protein</fullName>
    </recommendedName>
</protein>
<dbReference type="AlphaFoldDB" id="A0A089L8U1"/>
<dbReference type="SUPFAM" id="SSF53474">
    <property type="entry name" value="alpha/beta-Hydrolases"/>
    <property type="match status" value="1"/>
</dbReference>
<dbReference type="PANTHER" id="PTHR43798:SF33">
    <property type="entry name" value="HYDROLASE, PUTATIVE (AFU_ORTHOLOGUE AFUA_2G14860)-RELATED"/>
    <property type="match status" value="1"/>
</dbReference>